<accession>A0A165RZX4</accession>
<dbReference type="Gene3D" id="3.40.50.720">
    <property type="entry name" value="NAD(P)-binding Rossmann-like Domain"/>
    <property type="match status" value="1"/>
</dbReference>
<reference evidence="1 2" key="1">
    <citation type="journal article" date="2016" name="Mol. Biol. Evol.">
        <title>Comparative Genomics of Early-Diverging Mushroom-Forming Fungi Provides Insights into the Origins of Lignocellulose Decay Capabilities.</title>
        <authorList>
            <person name="Nagy L.G."/>
            <person name="Riley R."/>
            <person name="Tritt A."/>
            <person name="Adam C."/>
            <person name="Daum C."/>
            <person name="Floudas D."/>
            <person name="Sun H."/>
            <person name="Yadav J.S."/>
            <person name="Pangilinan J."/>
            <person name="Larsson K.H."/>
            <person name="Matsuura K."/>
            <person name="Barry K."/>
            <person name="Labutti K."/>
            <person name="Kuo R."/>
            <person name="Ohm R.A."/>
            <person name="Bhattacharya S.S."/>
            <person name="Shirouzu T."/>
            <person name="Yoshinaga Y."/>
            <person name="Martin F.M."/>
            <person name="Grigoriev I.V."/>
            <person name="Hibbett D.S."/>
        </authorList>
    </citation>
    <scope>NUCLEOTIDE SEQUENCE [LARGE SCALE GENOMIC DNA]</scope>
    <source>
        <strain evidence="1 2">L-15889</strain>
    </source>
</reference>
<name>A0A165RZX4_9APHY</name>
<evidence type="ECO:0008006" key="3">
    <source>
        <dbReference type="Google" id="ProtNLM"/>
    </source>
</evidence>
<organism evidence="1 2">
    <name type="scientific">Daedalea quercina L-15889</name>
    <dbReference type="NCBI Taxonomy" id="1314783"/>
    <lineage>
        <taxon>Eukaryota</taxon>
        <taxon>Fungi</taxon>
        <taxon>Dikarya</taxon>
        <taxon>Basidiomycota</taxon>
        <taxon>Agaricomycotina</taxon>
        <taxon>Agaricomycetes</taxon>
        <taxon>Polyporales</taxon>
        <taxon>Fomitopsis</taxon>
    </lineage>
</organism>
<dbReference type="EMBL" id="KV429046">
    <property type="protein sequence ID" value="KZT71360.1"/>
    <property type="molecule type" value="Genomic_DNA"/>
</dbReference>
<evidence type="ECO:0000313" key="1">
    <source>
        <dbReference type="EMBL" id="KZT71360.1"/>
    </source>
</evidence>
<dbReference type="AlphaFoldDB" id="A0A165RZX4"/>
<keyword evidence="2" id="KW-1185">Reference proteome</keyword>
<protein>
    <recommendedName>
        <fullName evidence="3">Ketoreductase (KR) domain-containing protein</fullName>
    </recommendedName>
</protein>
<proteinExistence type="predicted"/>
<dbReference type="SUPFAM" id="SSF51735">
    <property type="entry name" value="NAD(P)-binding Rossmann-fold domains"/>
    <property type="match status" value="1"/>
</dbReference>
<dbReference type="Proteomes" id="UP000076727">
    <property type="component" value="Unassembled WGS sequence"/>
</dbReference>
<evidence type="ECO:0000313" key="2">
    <source>
        <dbReference type="Proteomes" id="UP000076727"/>
    </source>
</evidence>
<gene>
    <name evidence="1" type="ORF">DAEQUDRAFT_127364</name>
</gene>
<dbReference type="InterPro" id="IPR036291">
    <property type="entry name" value="NAD(P)-bd_dom_sf"/>
</dbReference>
<dbReference type="OrthoDB" id="7289984at2759"/>
<sequence>MPSYLVVGGSRGLGLETVRQLIANTNNVVFVSVRNTNGARFISSADESPVPDTQSDALPTIDQSEHARCHPFCKRISPSSPEGLHRYRRWHTRGCLQPAHPMTAFGTMKAMEMTTVTYAAQLEHEGFTIGMNPDCRRRFQSRIEVRVSILVSLCGRKSHIRRMGSAL</sequence>